<proteinExistence type="predicted"/>
<evidence type="ECO:0000256" key="2">
    <source>
        <dbReference type="SAM" id="SignalP"/>
    </source>
</evidence>
<evidence type="ECO:0000313" key="4">
    <source>
        <dbReference type="Proteomes" id="UP001139031"/>
    </source>
</evidence>
<dbReference type="Proteomes" id="UP001139031">
    <property type="component" value="Unassembled WGS sequence"/>
</dbReference>
<comment type="caution">
    <text evidence="3">The sequence shown here is derived from an EMBL/GenBank/DDBJ whole genome shotgun (WGS) entry which is preliminary data.</text>
</comment>
<evidence type="ECO:0000313" key="3">
    <source>
        <dbReference type="EMBL" id="MBZ5710530.1"/>
    </source>
</evidence>
<gene>
    <name evidence="3" type="ORF">K7C98_14820</name>
</gene>
<name>A0ABS7TQR3_9BACT</name>
<feature type="region of interest" description="Disordered" evidence="1">
    <location>
        <begin position="22"/>
        <end position="67"/>
    </location>
</feature>
<dbReference type="EMBL" id="JAIRAU010000017">
    <property type="protein sequence ID" value="MBZ5710530.1"/>
    <property type="molecule type" value="Genomic_DNA"/>
</dbReference>
<sequence>MTRTISISWGAAALVLALACNSGGGGVGTDQPPEDLDDGSDDPPSTEGFTDGTPQPQPVPDVGPGPAFECDPWQQDCPEGQKCNLYSLDGDKELDGARCVPLVDPAQQQGELCFAEDGYGAGLDDCDAGLVCWDVAPTGAGHCVKMCDGAAGVATCPEGQLCTKGFGDYNYMCLSPCDPLEQNCIEGELCASGSEGYVCAPDASGVEGQIYATCKAANACDRGLLCAPPEAAPGCTAGPTDGCCLPFCEVGGVCPDGLECVALHDPEQQPGLDAIGVCASPP</sequence>
<feature type="compositionally biased region" description="Acidic residues" evidence="1">
    <location>
        <begin position="32"/>
        <end position="41"/>
    </location>
</feature>
<reference evidence="3" key="1">
    <citation type="submission" date="2021-08" db="EMBL/GenBank/DDBJ databases">
        <authorList>
            <person name="Stevens D.C."/>
        </authorList>
    </citation>
    <scope>NUCLEOTIDE SEQUENCE</scope>
    <source>
        <strain evidence="3">DSM 53165</strain>
    </source>
</reference>
<evidence type="ECO:0008006" key="5">
    <source>
        <dbReference type="Google" id="ProtNLM"/>
    </source>
</evidence>
<organism evidence="3 4">
    <name type="scientific">Nannocystis pusilla</name>
    <dbReference type="NCBI Taxonomy" id="889268"/>
    <lineage>
        <taxon>Bacteria</taxon>
        <taxon>Pseudomonadati</taxon>
        <taxon>Myxococcota</taxon>
        <taxon>Polyangia</taxon>
        <taxon>Nannocystales</taxon>
        <taxon>Nannocystaceae</taxon>
        <taxon>Nannocystis</taxon>
    </lineage>
</organism>
<feature type="chain" id="PRO_5047449103" description="Lipoprotein" evidence="2">
    <location>
        <begin position="25"/>
        <end position="282"/>
    </location>
</feature>
<feature type="signal peptide" evidence="2">
    <location>
        <begin position="1"/>
        <end position="24"/>
    </location>
</feature>
<protein>
    <recommendedName>
        <fullName evidence="5">Lipoprotein</fullName>
    </recommendedName>
</protein>
<accession>A0ABS7TQR3</accession>
<dbReference type="RefSeq" id="WP_224192300.1">
    <property type="nucleotide sequence ID" value="NZ_JAIRAU010000017.1"/>
</dbReference>
<keyword evidence="4" id="KW-1185">Reference proteome</keyword>
<dbReference type="PROSITE" id="PS51257">
    <property type="entry name" value="PROKAR_LIPOPROTEIN"/>
    <property type="match status" value="1"/>
</dbReference>
<keyword evidence="2" id="KW-0732">Signal</keyword>
<evidence type="ECO:0000256" key="1">
    <source>
        <dbReference type="SAM" id="MobiDB-lite"/>
    </source>
</evidence>